<dbReference type="PANTHER" id="PTHR44591">
    <property type="entry name" value="STRESS RESPONSE REGULATOR PROTEIN 1"/>
    <property type="match status" value="1"/>
</dbReference>
<dbReference type="PANTHER" id="PTHR44591:SF3">
    <property type="entry name" value="RESPONSE REGULATORY DOMAIN-CONTAINING PROTEIN"/>
    <property type="match status" value="1"/>
</dbReference>
<dbReference type="AlphaFoldDB" id="A0A133XEY0"/>
<dbReference type="CDD" id="cd17546">
    <property type="entry name" value="REC_hyHK_CKI1_RcsC-like"/>
    <property type="match status" value="1"/>
</dbReference>
<keyword evidence="5" id="KW-1185">Reference proteome</keyword>
<comment type="caution">
    <text evidence="4">The sequence shown here is derived from an EMBL/GenBank/DDBJ whole genome shotgun (WGS) entry which is preliminary data.</text>
</comment>
<evidence type="ECO:0000313" key="5">
    <source>
        <dbReference type="Proteomes" id="UP000070186"/>
    </source>
</evidence>
<proteinExistence type="predicted"/>
<evidence type="ECO:0000256" key="1">
    <source>
        <dbReference type="ARBA" id="ARBA00022553"/>
    </source>
</evidence>
<dbReference type="STRING" id="281362.AT959_16010"/>
<evidence type="ECO:0000259" key="3">
    <source>
        <dbReference type="PROSITE" id="PS50110"/>
    </source>
</evidence>
<evidence type="ECO:0000256" key="2">
    <source>
        <dbReference type="PROSITE-ProRule" id="PRU00169"/>
    </source>
</evidence>
<sequence>MEKNTHPLLLIVDDSRMSRMLVRAIVADSRPDWRIAEACNGDEALQIVAEECPDYISMDVNMPGISGLEAAGRIRMRHPEARITLCTANIQESTREAAARAGVHFVAKPITAQSVADAIAFFEA</sequence>
<accession>A0A133XEY0</accession>
<dbReference type="Gene3D" id="3.40.50.2300">
    <property type="match status" value="1"/>
</dbReference>
<dbReference type="InterPro" id="IPR001789">
    <property type="entry name" value="Sig_transdc_resp-reg_receiver"/>
</dbReference>
<keyword evidence="1 2" id="KW-0597">Phosphoprotein</keyword>
<evidence type="ECO:0000313" key="4">
    <source>
        <dbReference type="EMBL" id="KXB29456.1"/>
    </source>
</evidence>
<dbReference type="PROSITE" id="PS50110">
    <property type="entry name" value="RESPONSE_REGULATORY"/>
    <property type="match status" value="1"/>
</dbReference>
<protein>
    <submittedName>
        <fullName evidence="4">Chemotaxis protein</fullName>
    </submittedName>
</protein>
<name>A0A133XEY0_9RHOO</name>
<feature type="modified residue" description="4-aspartylphosphate" evidence="2">
    <location>
        <position position="59"/>
    </location>
</feature>
<reference evidence="4 5" key="1">
    <citation type="submission" date="2015-12" db="EMBL/GenBank/DDBJ databases">
        <title>Nitrous oxide reduction kinetics distinguish bacteria harboring typical versus atypical NosZ.</title>
        <authorList>
            <person name="Yoon S."/>
            <person name="Nissen S."/>
            <person name="Park D."/>
            <person name="Sanford R.A."/>
            <person name="Loeffler F.E."/>
        </authorList>
    </citation>
    <scope>NUCLEOTIDE SEQUENCE [LARGE SCALE GENOMIC DNA]</scope>
    <source>
        <strain evidence="4 5">ATCC BAA-841</strain>
    </source>
</reference>
<dbReference type="EMBL" id="LODL01000035">
    <property type="protein sequence ID" value="KXB29456.1"/>
    <property type="molecule type" value="Genomic_DNA"/>
</dbReference>
<dbReference type="Pfam" id="PF00072">
    <property type="entry name" value="Response_reg"/>
    <property type="match status" value="1"/>
</dbReference>
<dbReference type="InterPro" id="IPR011006">
    <property type="entry name" value="CheY-like_superfamily"/>
</dbReference>
<dbReference type="GO" id="GO:0000160">
    <property type="term" value="P:phosphorelay signal transduction system"/>
    <property type="evidence" value="ECO:0007669"/>
    <property type="project" value="InterPro"/>
</dbReference>
<gene>
    <name evidence="4" type="ORF">AT959_16010</name>
</gene>
<feature type="domain" description="Response regulatory" evidence="3">
    <location>
        <begin position="8"/>
        <end position="123"/>
    </location>
</feature>
<dbReference type="Proteomes" id="UP000070186">
    <property type="component" value="Unassembled WGS sequence"/>
</dbReference>
<dbReference type="RefSeq" id="WP_066885117.1">
    <property type="nucleotide sequence ID" value="NZ_LODL01000035.1"/>
</dbReference>
<organism evidence="4 5">
    <name type="scientific">Dechloromonas denitrificans</name>
    <dbReference type="NCBI Taxonomy" id="281362"/>
    <lineage>
        <taxon>Bacteria</taxon>
        <taxon>Pseudomonadati</taxon>
        <taxon>Pseudomonadota</taxon>
        <taxon>Betaproteobacteria</taxon>
        <taxon>Rhodocyclales</taxon>
        <taxon>Azonexaceae</taxon>
        <taxon>Dechloromonas</taxon>
    </lineage>
</organism>
<dbReference type="SMART" id="SM00448">
    <property type="entry name" value="REC"/>
    <property type="match status" value="1"/>
</dbReference>
<dbReference type="SUPFAM" id="SSF52172">
    <property type="entry name" value="CheY-like"/>
    <property type="match status" value="1"/>
</dbReference>
<dbReference type="InterPro" id="IPR050595">
    <property type="entry name" value="Bact_response_regulator"/>
</dbReference>